<comment type="similarity">
    <text evidence="1">Belongs to the sulfatase family.</text>
</comment>
<dbReference type="Gene3D" id="3.30.1120.10">
    <property type="match status" value="1"/>
</dbReference>
<feature type="domain" description="Sulfatase N-terminal" evidence="3">
    <location>
        <begin position="12"/>
        <end position="110"/>
    </location>
</feature>
<accession>A0A7X0LJV3</accession>
<organism evidence="4 5">
    <name type="scientific">Algisphaera agarilytica</name>
    <dbReference type="NCBI Taxonomy" id="1385975"/>
    <lineage>
        <taxon>Bacteria</taxon>
        <taxon>Pseudomonadati</taxon>
        <taxon>Planctomycetota</taxon>
        <taxon>Phycisphaerae</taxon>
        <taxon>Phycisphaerales</taxon>
        <taxon>Phycisphaeraceae</taxon>
        <taxon>Algisphaera</taxon>
    </lineage>
</organism>
<dbReference type="Gene3D" id="3.40.720.10">
    <property type="entry name" value="Alkaline Phosphatase, subunit A"/>
    <property type="match status" value="1"/>
</dbReference>
<gene>
    <name evidence="4" type="ORF">HNQ40_000970</name>
</gene>
<dbReference type="EMBL" id="JACHGY010000001">
    <property type="protein sequence ID" value="MBB6429164.1"/>
    <property type="molecule type" value="Genomic_DNA"/>
</dbReference>
<name>A0A7X0LJV3_9BACT</name>
<evidence type="ECO:0000256" key="1">
    <source>
        <dbReference type="ARBA" id="ARBA00008779"/>
    </source>
</evidence>
<keyword evidence="5" id="KW-1185">Reference proteome</keyword>
<protein>
    <submittedName>
        <fullName evidence="4">Arylsulfatase A-like enzyme</fullName>
    </submittedName>
</protein>
<dbReference type="SUPFAM" id="SSF53649">
    <property type="entry name" value="Alkaline phosphatase-like"/>
    <property type="match status" value="1"/>
</dbReference>
<evidence type="ECO:0000313" key="5">
    <source>
        <dbReference type="Proteomes" id="UP000541810"/>
    </source>
</evidence>
<keyword evidence="2" id="KW-0378">Hydrolase</keyword>
<sequence length="221" mass="24611">MLNPTYIQNDAMIIAMDRAVGRMHESLEAHGLVDNTLIIFLSDHGGVVQKKNKPAWADNGPVRAGKGTLWEGGLRTPLFFRWPNGLPAGETLEGTVSSLDLVPTLVSVAGGEVQSDWELDGINLLPYLTGERNAEPLAERTLFWRQNAMWAVRSGSWKLIQDRGNNPPQLYNLDDDPREATDVVNAYPEEAARLQETFDAWQGTVESPRFGWWSEIGPKVE</sequence>
<reference evidence="4 5" key="1">
    <citation type="submission" date="2020-08" db="EMBL/GenBank/DDBJ databases">
        <title>Genomic Encyclopedia of Type Strains, Phase IV (KMG-IV): sequencing the most valuable type-strain genomes for metagenomic binning, comparative biology and taxonomic classification.</title>
        <authorList>
            <person name="Goeker M."/>
        </authorList>
    </citation>
    <scope>NUCLEOTIDE SEQUENCE [LARGE SCALE GENOMIC DNA]</scope>
    <source>
        <strain evidence="4 5">DSM 103725</strain>
    </source>
</reference>
<dbReference type="InterPro" id="IPR050738">
    <property type="entry name" value="Sulfatase"/>
</dbReference>
<dbReference type="PANTHER" id="PTHR42693:SF53">
    <property type="entry name" value="ENDO-4-O-SULFATASE"/>
    <property type="match status" value="1"/>
</dbReference>
<dbReference type="GO" id="GO:0004065">
    <property type="term" value="F:arylsulfatase activity"/>
    <property type="evidence" value="ECO:0007669"/>
    <property type="project" value="TreeGrafter"/>
</dbReference>
<dbReference type="Proteomes" id="UP000541810">
    <property type="component" value="Unassembled WGS sequence"/>
</dbReference>
<dbReference type="RefSeq" id="WP_184676751.1">
    <property type="nucleotide sequence ID" value="NZ_JACHGY010000001.1"/>
</dbReference>
<dbReference type="InterPro" id="IPR017850">
    <property type="entry name" value="Alkaline_phosphatase_core_sf"/>
</dbReference>
<dbReference type="InterPro" id="IPR000917">
    <property type="entry name" value="Sulfatase_N"/>
</dbReference>
<dbReference type="PANTHER" id="PTHR42693">
    <property type="entry name" value="ARYLSULFATASE FAMILY MEMBER"/>
    <property type="match status" value="1"/>
</dbReference>
<proteinExistence type="inferred from homology"/>
<evidence type="ECO:0000256" key="2">
    <source>
        <dbReference type="ARBA" id="ARBA00022801"/>
    </source>
</evidence>
<evidence type="ECO:0000259" key="3">
    <source>
        <dbReference type="Pfam" id="PF00884"/>
    </source>
</evidence>
<comment type="caution">
    <text evidence="4">The sequence shown here is derived from an EMBL/GenBank/DDBJ whole genome shotgun (WGS) entry which is preliminary data.</text>
</comment>
<dbReference type="AlphaFoldDB" id="A0A7X0LJV3"/>
<dbReference type="Pfam" id="PF00884">
    <property type="entry name" value="Sulfatase"/>
    <property type="match status" value="1"/>
</dbReference>
<evidence type="ECO:0000313" key="4">
    <source>
        <dbReference type="EMBL" id="MBB6429164.1"/>
    </source>
</evidence>